<feature type="region of interest" description="Disordered" evidence="7">
    <location>
        <begin position="1"/>
        <end position="34"/>
    </location>
</feature>
<keyword evidence="5" id="KW-0723">Serine/threonine-protein kinase</keyword>
<feature type="binding site" evidence="4">
    <location>
        <position position="106"/>
    </location>
    <ligand>
        <name>ATP</name>
        <dbReference type="ChEBI" id="CHEBI:30616"/>
    </ligand>
</feature>
<keyword evidence="5" id="KW-0808">Transferase</keyword>
<accession>A0A7I4YUA8</accession>
<dbReference type="AlphaFoldDB" id="A0A7I4YUA8"/>
<dbReference type="OMA" id="ESFLCFR"/>
<dbReference type="InterPro" id="IPR017441">
    <property type="entry name" value="Protein_kinase_ATP_BS"/>
</dbReference>
<protein>
    <recommendedName>
        <fullName evidence="1">non-specific serine/threonine protein kinase</fullName>
        <ecNumber evidence="1">2.7.11.1</ecNumber>
    </recommendedName>
</protein>
<evidence type="ECO:0000256" key="7">
    <source>
        <dbReference type="SAM" id="MobiDB-lite"/>
    </source>
</evidence>
<dbReference type="PROSITE" id="PS50011">
    <property type="entry name" value="PROTEIN_KINASE_DOM"/>
    <property type="match status" value="1"/>
</dbReference>
<dbReference type="InterPro" id="IPR050235">
    <property type="entry name" value="CK1_Ser-Thr_kinase"/>
</dbReference>
<evidence type="ECO:0000256" key="1">
    <source>
        <dbReference type="ARBA" id="ARBA00012513"/>
    </source>
</evidence>
<evidence type="ECO:0000259" key="8">
    <source>
        <dbReference type="PROSITE" id="PS50011"/>
    </source>
</evidence>
<sequence length="440" mass="51873">MPAKKTGTPKKSKEQAEEKGKTRLRVRTERDPNVDPFFNEMQEISAKGFFPNMEVDNPDERPTLPTNTIITTRSNRYVVIKKLGAGGFGDVYEVTRERDNGLLAMKTEYDVEDDTLQRLKREVLVYEVINMAKRQNPRSADHILHMVDKGHNQFFKYIIMPYTGKSLDYIKDNVLKSEFAPHTAIQIACQTHLALKNLHELGYIHRDVKPDNFVVGRFEHRNVIFIMDFGMSTKYEKTTSNLPKESRYKFIGTPKYAARATHQGRVVNRKEDMESWYYMVIELFGTDYLPWGDIEDLDKMFFLKECFFAGKYDAVVYCETAVPKDLITIRKLIDEISGAQRPNYEEHEKVLEKLVKDFKIDYYAPFEWADVLAKHFLNKEQKEMENREKEVQRRMATMRRSRESFLCFRNYGSMIPLVFVKYLYYQLIPVFDVSRLYWAN</sequence>
<dbReference type="WBParaSite" id="HCON_00138850-00001">
    <property type="protein sequence ID" value="HCON_00138850-00001"/>
    <property type="gene ID" value="HCON_00138850"/>
</dbReference>
<evidence type="ECO:0000256" key="3">
    <source>
        <dbReference type="ARBA" id="ARBA00022840"/>
    </source>
</evidence>
<keyword evidence="6" id="KW-0175">Coiled coil</keyword>
<comment type="similarity">
    <text evidence="5">Belongs to the protein kinase superfamily.</text>
</comment>
<evidence type="ECO:0000256" key="2">
    <source>
        <dbReference type="ARBA" id="ARBA00022741"/>
    </source>
</evidence>
<evidence type="ECO:0000256" key="4">
    <source>
        <dbReference type="PROSITE-ProRule" id="PRU10141"/>
    </source>
</evidence>
<dbReference type="GO" id="GO:0004674">
    <property type="term" value="F:protein serine/threonine kinase activity"/>
    <property type="evidence" value="ECO:0007669"/>
    <property type="project" value="UniProtKB-KW"/>
</dbReference>
<evidence type="ECO:0000313" key="10">
    <source>
        <dbReference type="WBParaSite" id="HCON_00138850-00001"/>
    </source>
</evidence>
<reference evidence="10" key="1">
    <citation type="submission" date="2020-12" db="UniProtKB">
        <authorList>
            <consortium name="WormBaseParasite"/>
        </authorList>
    </citation>
    <scope>IDENTIFICATION</scope>
    <source>
        <strain evidence="10">MHco3</strain>
    </source>
</reference>
<dbReference type="InterPro" id="IPR008271">
    <property type="entry name" value="Ser/Thr_kinase_AS"/>
</dbReference>
<dbReference type="PANTHER" id="PTHR11909">
    <property type="entry name" value="CASEIN KINASE-RELATED"/>
    <property type="match status" value="1"/>
</dbReference>
<keyword evidence="5" id="KW-0418">Kinase</keyword>
<dbReference type="InterPro" id="IPR000719">
    <property type="entry name" value="Prot_kinase_dom"/>
</dbReference>
<dbReference type="Pfam" id="PF00069">
    <property type="entry name" value="Pkinase"/>
    <property type="match status" value="1"/>
</dbReference>
<dbReference type="EC" id="2.7.11.1" evidence="1"/>
<dbReference type="SUPFAM" id="SSF56112">
    <property type="entry name" value="Protein kinase-like (PK-like)"/>
    <property type="match status" value="1"/>
</dbReference>
<keyword evidence="9" id="KW-1185">Reference proteome</keyword>
<feature type="compositionally biased region" description="Basic and acidic residues" evidence="7">
    <location>
        <begin position="11"/>
        <end position="33"/>
    </location>
</feature>
<dbReference type="GO" id="GO:0005524">
    <property type="term" value="F:ATP binding"/>
    <property type="evidence" value="ECO:0007669"/>
    <property type="project" value="UniProtKB-UniRule"/>
</dbReference>
<dbReference type="PROSITE" id="PS00108">
    <property type="entry name" value="PROTEIN_KINASE_ST"/>
    <property type="match status" value="1"/>
</dbReference>
<dbReference type="Proteomes" id="UP000025227">
    <property type="component" value="Unplaced"/>
</dbReference>
<dbReference type="Gene3D" id="1.10.510.10">
    <property type="entry name" value="Transferase(Phosphotransferase) domain 1"/>
    <property type="match status" value="1"/>
</dbReference>
<evidence type="ECO:0000256" key="6">
    <source>
        <dbReference type="SAM" id="Coils"/>
    </source>
</evidence>
<keyword evidence="2 4" id="KW-0547">Nucleotide-binding</keyword>
<dbReference type="SMART" id="SM00220">
    <property type="entry name" value="S_TKc"/>
    <property type="match status" value="1"/>
</dbReference>
<organism evidence="9 10">
    <name type="scientific">Haemonchus contortus</name>
    <name type="common">Barber pole worm</name>
    <dbReference type="NCBI Taxonomy" id="6289"/>
    <lineage>
        <taxon>Eukaryota</taxon>
        <taxon>Metazoa</taxon>
        <taxon>Ecdysozoa</taxon>
        <taxon>Nematoda</taxon>
        <taxon>Chromadorea</taxon>
        <taxon>Rhabditida</taxon>
        <taxon>Rhabditina</taxon>
        <taxon>Rhabditomorpha</taxon>
        <taxon>Strongyloidea</taxon>
        <taxon>Trichostrongylidae</taxon>
        <taxon>Haemonchus</taxon>
    </lineage>
</organism>
<feature type="domain" description="Protein kinase" evidence="8">
    <location>
        <begin position="77"/>
        <end position="355"/>
    </location>
</feature>
<dbReference type="PROSITE" id="PS00107">
    <property type="entry name" value="PROTEIN_KINASE_ATP"/>
    <property type="match status" value="1"/>
</dbReference>
<dbReference type="OrthoDB" id="194358at2759"/>
<evidence type="ECO:0000313" key="9">
    <source>
        <dbReference type="Proteomes" id="UP000025227"/>
    </source>
</evidence>
<evidence type="ECO:0000256" key="5">
    <source>
        <dbReference type="RuleBase" id="RU000304"/>
    </source>
</evidence>
<proteinExistence type="inferred from homology"/>
<name>A0A7I4YUA8_HAECO</name>
<feature type="coiled-coil region" evidence="6">
    <location>
        <begin position="374"/>
        <end position="401"/>
    </location>
</feature>
<dbReference type="InterPro" id="IPR011009">
    <property type="entry name" value="Kinase-like_dom_sf"/>
</dbReference>
<keyword evidence="3 4" id="KW-0067">ATP-binding</keyword>